<dbReference type="InterPro" id="IPR014917">
    <property type="entry name" value="DUF1800"/>
</dbReference>
<dbReference type="PANTHER" id="PTHR43737:SF1">
    <property type="entry name" value="DUF1501 DOMAIN-CONTAINING PROTEIN"/>
    <property type="match status" value="1"/>
</dbReference>
<gene>
    <name evidence="1" type="ORF">M0G41_10155</name>
</gene>
<evidence type="ECO:0000313" key="1">
    <source>
        <dbReference type="EMBL" id="MCK7594035.1"/>
    </source>
</evidence>
<sequence>MRKGHIVGLLIGGLIALPASAFFGDGFERPFTAPPSASEAARFLTQASFGPTLDEIARLQGMSLPRWIDEQMALPASLHLPRVEQRIALEGVDEVWGGERHEEWIRIAVTGQDQLRQRVAFALSQILVVSERSGALEGNPTAVASYYDVLVRHAFGNYRDLLEEVTLHPSMGQYLSMFRNRKGNQSGTLRPDENFAREIMQLFSIGLVQLNPDGSVRTQGGQPIPTYDQETIRGFAAVFTGWNLSTCAPTRGDWNTNSDTPGSIVEYQNWWEWEYCRNHPGGDVHWKLAEGYRTPMRAWNSYHQALGSKQLLRYPGVARGRVDANGVLAEGGSAEDNLDAALDNIFHHPNVGPFLARRLIQRLVTSNPTPAYVARVAAAFADDNGDAPGGVRGNLGAVIRAILLDREARQPATTACSSAGTGCVGKLREPLMRVVQLFRALQAQPSHPQGFWREGYLDFYTAQAAMRSPTVFNFFSPDYALPGPEIVGRGLVSPEFQITTDTYVIRMINEIAGKVGWTWAGNPGLPTSGYWRPVVVSLDRDMAIAHDPAALVDRYDLLFTGGQLPAPIRQIIIDHVTAEAFFNWRSDAQTRRLRVQDALWLVTVSPSYVVEK</sequence>
<dbReference type="RefSeq" id="WP_248208936.1">
    <property type="nucleotide sequence ID" value="NZ_JALNMH010000008.1"/>
</dbReference>
<dbReference type="Proteomes" id="UP001431449">
    <property type="component" value="Unassembled WGS sequence"/>
</dbReference>
<organism evidence="1 2">
    <name type="scientific">Pseudomarimonas salicorniae</name>
    <dbReference type="NCBI Taxonomy" id="2933270"/>
    <lineage>
        <taxon>Bacteria</taxon>
        <taxon>Pseudomonadati</taxon>
        <taxon>Pseudomonadota</taxon>
        <taxon>Gammaproteobacteria</taxon>
        <taxon>Lysobacterales</taxon>
        <taxon>Lysobacteraceae</taxon>
        <taxon>Pseudomarimonas</taxon>
    </lineage>
</organism>
<accession>A0ABT0GHK8</accession>
<dbReference type="PANTHER" id="PTHR43737">
    <property type="entry name" value="BLL7424 PROTEIN"/>
    <property type="match status" value="1"/>
</dbReference>
<reference evidence="1" key="1">
    <citation type="submission" date="2022-04" db="EMBL/GenBank/DDBJ databases">
        <title>Lysobacter sp. CAU 1642 isolated from sea sand.</title>
        <authorList>
            <person name="Kim W."/>
        </authorList>
    </citation>
    <scope>NUCLEOTIDE SEQUENCE</scope>
    <source>
        <strain evidence="1">CAU 1642</strain>
    </source>
</reference>
<dbReference type="EMBL" id="JALNMH010000008">
    <property type="protein sequence ID" value="MCK7594035.1"/>
    <property type="molecule type" value="Genomic_DNA"/>
</dbReference>
<protein>
    <submittedName>
        <fullName evidence="1">DUF1800 domain-containing protein</fullName>
    </submittedName>
</protein>
<proteinExistence type="predicted"/>
<keyword evidence="2" id="KW-1185">Reference proteome</keyword>
<name>A0ABT0GHK8_9GAMM</name>
<comment type="caution">
    <text evidence="1">The sequence shown here is derived from an EMBL/GenBank/DDBJ whole genome shotgun (WGS) entry which is preliminary data.</text>
</comment>
<evidence type="ECO:0000313" key="2">
    <source>
        <dbReference type="Proteomes" id="UP001431449"/>
    </source>
</evidence>
<dbReference type="Pfam" id="PF08811">
    <property type="entry name" value="DUF1800"/>
    <property type="match status" value="1"/>
</dbReference>